<comment type="caution">
    <text evidence="2">The sequence shown here is derived from an EMBL/GenBank/DDBJ whole genome shotgun (WGS) entry which is preliminary data.</text>
</comment>
<proteinExistence type="predicted"/>
<dbReference type="PANTHER" id="PTHR43185:SF1">
    <property type="entry name" value="FE(2+) TRANSPORTER FEOB"/>
    <property type="match status" value="1"/>
</dbReference>
<evidence type="ECO:0000259" key="1">
    <source>
        <dbReference type="Pfam" id="PF02421"/>
    </source>
</evidence>
<dbReference type="Proteomes" id="UP000095347">
    <property type="component" value="Unassembled WGS sequence"/>
</dbReference>
<dbReference type="Pfam" id="PF02421">
    <property type="entry name" value="FeoB_N"/>
    <property type="match status" value="1"/>
</dbReference>
<dbReference type="GO" id="GO:0005525">
    <property type="term" value="F:GTP binding"/>
    <property type="evidence" value="ECO:0007669"/>
    <property type="project" value="InterPro"/>
</dbReference>
<feature type="domain" description="FeoB-type G" evidence="1">
    <location>
        <begin position="1"/>
        <end position="52"/>
    </location>
</feature>
<dbReference type="GO" id="GO:0015093">
    <property type="term" value="F:ferrous iron transmembrane transporter activity"/>
    <property type="evidence" value="ECO:0007669"/>
    <property type="project" value="TreeGrafter"/>
</dbReference>
<dbReference type="GO" id="GO:0005886">
    <property type="term" value="C:plasma membrane"/>
    <property type="evidence" value="ECO:0007669"/>
    <property type="project" value="TreeGrafter"/>
</dbReference>
<organism evidence="2 3">
    <name type="scientific">Magnetovibrio blakemorei</name>
    <dbReference type="NCBI Taxonomy" id="28181"/>
    <lineage>
        <taxon>Bacteria</taxon>
        <taxon>Pseudomonadati</taxon>
        <taxon>Pseudomonadota</taxon>
        <taxon>Alphaproteobacteria</taxon>
        <taxon>Rhodospirillales</taxon>
        <taxon>Magnetovibrionaceae</taxon>
        <taxon>Magnetovibrio</taxon>
    </lineage>
</organism>
<dbReference type="EMBL" id="MCGG01000043">
    <property type="protein sequence ID" value="OEJ65908.1"/>
    <property type="molecule type" value="Genomic_DNA"/>
</dbReference>
<name>A0A1E5Q5R0_9PROT</name>
<dbReference type="Gene3D" id="3.40.50.300">
    <property type="entry name" value="P-loop containing nucleotide triphosphate hydrolases"/>
    <property type="match status" value="1"/>
</dbReference>
<keyword evidence="3" id="KW-1185">Reference proteome</keyword>
<sequence>MGRPRVYALNMVDEMHKKGYSIDCEELSSMLGGTVVETVATTGQGLEPLLDALVLVAEQDRQDHPMRIPYDHHLEEAIERVQKLTADLHPGGLEAQQSRWLSIGWSKTSCGPRCRRPAHSKQCRAGHLE</sequence>
<dbReference type="AlphaFoldDB" id="A0A1E5Q5R0"/>
<gene>
    <name evidence="2" type="ORF">BEN30_13520</name>
</gene>
<reference evidence="3" key="1">
    <citation type="submission" date="2016-07" db="EMBL/GenBank/DDBJ databases">
        <authorList>
            <person name="Florea S."/>
            <person name="Webb J.S."/>
            <person name="Jaromczyk J."/>
            <person name="Schardl C.L."/>
        </authorList>
    </citation>
    <scope>NUCLEOTIDE SEQUENCE [LARGE SCALE GENOMIC DNA]</scope>
    <source>
        <strain evidence="3">MV-1</strain>
    </source>
</reference>
<dbReference type="PANTHER" id="PTHR43185">
    <property type="entry name" value="FERROUS IRON TRANSPORT PROTEIN B"/>
    <property type="match status" value="1"/>
</dbReference>
<accession>A0A1E5Q5R0</accession>
<evidence type="ECO:0000313" key="3">
    <source>
        <dbReference type="Proteomes" id="UP000095347"/>
    </source>
</evidence>
<dbReference type="InterPro" id="IPR050860">
    <property type="entry name" value="FeoB_GTPase"/>
</dbReference>
<protein>
    <recommendedName>
        <fullName evidence="1">FeoB-type G domain-containing protein</fullName>
    </recommendedName>
</protein>
<dbReference type="RefSeq" id="WP_069958601.1">
    <property type="nucleotide sequence ID" value="NZ_MCGG01000043.1"/>
</dbReference>
<dbReference type="STRING" id="28181.BEN30_13520"/>
<dbReference type="InterPro" id="IPR030389">
    <property type="entry name" value="G_FEOB_dom"/>
</dbReference>
<dbReference type="SUPFAM" id="SSF52540">
    <property type="entry name" value="P-loop containing nucleoside triphosphate hydrolases"/>
    <property type="match status" value="1"/>
</dbReference>
<dbReference type="InterPro" id="IPR027417">
    <property type="entry name" value="P-loop_NTPase"/>
</dbReference>
<evidence type="ECO:0000313" key="2">
    <source>
        <dbReference type="EMBL" id="OEJ65908.1"/>
    </source>
</evidence>